<dbReference type="SUPFAM" id="SSF53383">
    <property type="entry name" value="PLP-dependent transferases"/>
    <property type="match status" value="1"/>
</dbReference>
<dbReference type="PANTHER" id="PTHR30244:SF9">
    <property type="entry name" value="PROTEIN RV3402C"/>
    <property type="match status" value="1"/>
</dbReference>
<name>A0A7W6EQY9_9BACT</name>
<organism evidence="6 7">
    <name type="scientific">Runella defluvii</name>
    <dbReference type="NCBI Taxonomy" id="370973"/>
    <lineage>
        <taxon>Bacteria</taxon>
        <taxon>Pseudomonadati</taxon>
        <taxon>Bacteroidota</taxon>
        <taxon>Cytophagia</taxon>
        <taxon>Cytophagales</taxon>
        <taxon>Spirosomataceae</taxon>
        <taxon>Runella</taxon>
    </lineage>
</organism>
<dbReference type="GO" id="GO:0008483">
    <property type="term" value="F:transaminase activity"/>
    <property type="evidence" value="ECO:0007669"/>
    <property type="project" value="TreeGrafter"/>
</dbReference>
<dbReference type="GO" id="GO:0000271">
    <property type="term" value="P:polysaccharide biosynthetic process"/>
    <property type="evidence" value="ECO:0007669"/>
    <property type="project" value="TreeGrafter"/>
</dbReference>
<evidence type="ECO:0000256" key="3">
    <source>
        <dbReference type="PIRSR" id="PIRSR000390-1"/>
    </source>
</evidence>
<dbReference type="CDD" id="cd00616">
    <property type="entry name" value="AHBA_syn"/>
    <property type="match status" value="1"/>
</dbReference>
<comment type="caution">
    <text evidence="6">The sequence shown here is derived from an EMBL/GenBank/DDBJ whole genome shotgun (WGS) entry which is preliminary data.</text>
</comment>
<dbReference type="GO" id="GO:0030170">
    <property type="term" value="F:pyridoxal phosphate binding"/>
    <property type="evidence" value="ECO:0007669"/>
    <property type="project" value="TreeGrafter"/>
</dbReference>
<dbReference type="InterPro" id="IPR000653">
    <property type="entry name" value="DegT/StrS_aminotransferase"/>
</dbReference>
<accession>A0A7W6EQY9</accession>
<dbReference type="InterPro" id="IPR015424">
    <property type="entry name" value="PyrdxlP-dep_Trfase"/>
</dbReference>
<reference evidence="6 7" key="1">
    <citation type="submission" date="2020-08" db="EMBL/GenBank/DDBJ databases">
        <title>Genomic Encyclopedia of Type Strains, Phase IV (KMG-IV): sequencing the most valuable type-strain genomes for metagenomic binning, comparative biology and taxonomic classification.</title>
        <authorList>
            <person name="Goeker M."/>
        </authorList>
    </citation>
    <scope>NUCLEOTIDE SEQUENCE [LARGE SCALE GENOMIC DNA]</scope>
    <source>
        <strain evidence="6 7">DSM 17976</strain>
    </source>
</reference>
<keyword evidence="7" id="KW-1185">Reference proteome</keyword>
<dbReference type="RefSeq" id="WP_183974859.1">
    <property type="nucleotide sequence ID" value="NZ_JACIBY010000005.1"/>
</dbReference>
<evidence type="ECO:0000256" key="2">
    <source>
        <dbReference type="ARBA" id="ARBA00037999"/>
    </source>
</evidence>
<proteinExistence type="inferred from homology"/>
<dbReference type="EMBL" id="JACIBY010000005">
    <property type="protein sequence ID" value="MBB3838993.1"/>
    <property type="molecule type" value="Genomic_DNA"/>
</dbReference>
<evidence type="ECO:0000256" key="4">
    <source>
        <dbReference type="PIRSR" id="PIRSR000390-2"/>
    </source>
</evidence>
<evidence type="ECO:0000256" key="1">
    <source>
        <dbReference type="ARBA" id="ARBA00022898"/>
    </source>
</evidence>
<dbReference type="InterPro" id="IPR015421">
    <property type="entry name" value="PyrdxlP-dep_Trfase_major"/>
</dbReference>
<dbReference type="Proteomes" id="UP000541352">
    <property type="component" value="Unassembled WGS sequence"/>
</dbReference>
<sequence>MINVTKTYLPDFDEYVSYLKQIWDNSQLTNNGPLAQQLEKGLKEYLGVEYLSFCGNGTIVLQMALKLLEPAGEIITTPFSYVATTNVILWENLKPVFVDIDPATYCINPNLIEASITENTRAILATHVYGNACDVEAIEKIAQKYNLVVIYDGAHAFGANYLGKSLLSYGDFATCSFHATKLFHTVEGGAIVTNTPERHEKMHLMRAFGHRGDDYFFMGVNGKNSEVHAAMGLCNLPMVPQLIQARKAVCDVYTELLDWSRLSAPQWADGLERNYSYYPLVFESEEKLLQVRDVLAQHEIVPRRYFYPSLNQLPFLKEAEACPVSEDISLRVVCLPLHAELPHEDARRIATLINQHL</sequence>
<protein>
    <submittedName>
        <fullName evidence="6">dTDP-4-amino-4,6-dideoxygalactose transaminase</fullName>
    </submittedName>
</protein>
<evidence type="ECO:0000313" key="7">
    <source>
        <dbReference type="Proteomes" id="UP000541352"/>
    </source>
</evidence>
<evidence type="ECO:0000313" key="6">
    <source>
        <dbReference type="EMBL" id="MBB3838993.1"/>
    </source>
</evidence>
<gene>
    <name evidence="6" type="ORF">FHS57_002999</name>
</gene>
<dbReference type="AlphaFoldDB" id="A0A7W6EQY9"/>
<evidence type="ECO:0000256" key="5">
    <source>
        <dbReference type="RuleBase" id="RU004508"/>
    </source>
</evidence>
<dbReference type="Gene3D" id="3.40.640.10">
    <property type="entry name" value="Type I PLP-dependent aspartate aminotransferase-like (Major domain)"/>
    <property type="match status" value="1"/>
</dbReference>
<keyword evidence="1 4" id="KW-0663">Pyridoxal phosphate</keyword>
<dbReference type="PIRSF" id="PIRSF000390">
    <property type="entry name" value="PLP_StrS"/>
    <property type="match status" value="1"/>
</dbReference>
<dbReference type="Pfam" id="PF01041">
    <property type="entry name" value="DegT_DnrJ_EryC1"/>
    <property type="match status" value="1"/>
</dbReference>
<comment type="similarity">
    <text evidence="2 5">Belongs to the DegT/DnrJ/EryC1 family.</text>
</comment>
<feature type="active site" description="Proton acceptor" evidence="3">
    <location>
        <position position="181"/>
    </location>
</feature>
<dbReference type="PANTHER" id="PTHR30244">
    <property type="entry name" value="TRANSAMINASE"/>
    <property type="match status" value="1"/>
</dbReference>
<feature type="modified residue" description="N6-(pyridoxal phosphate)lysine" evidence="4">
    <location>
        <position position="181"/>
    </location>
</feature>